<feature type="transmembrane region" description="Helical" evidence="6">
    <location>
        <begin position="403"/>
        <end position="423"/>
    </location>
</feature>
<feature type="transmembrane region" description="Helical" evidence="6">
    <location>
        <begin position="27"/>
        <end position="48"/>
    </location>
</feature>
<evidence type="ECO:0000256" key="5">
    <source>
        <dbReference type="ARBA" id="ARBA00023136"/>
    </source>
</evidence>
<feature type="transmembrane region" description="Helical" evidence="6">
    <location>
        <begin position="330"/>
        <end position="355"/>
    </location>
</feature>
<organism evidence="7 8">
    <name type="scientific">Fodinicola feengrottensis</name>
    <dbReference type="NCBI Taxonomy" id="435914"/>
    <lineage>
        <taxon>Bacteria</taxon>
        <taxon>Bacillati</taxon>
        <taxon>Actinomycetota</taxon>
        <taxon>Actinomycetes</taxon>
        <taxon>Mycobacteriales</taxon>
        <taxon>Fodinicola</taxon>
    </lineage>
</organism>
<feature type="transmembrane region" description="Helical" evidence="6">
    <location>
        <begin position="460"/>
        <end position="481"/>
    </location>
</feature>
<feature type="transmembrane region" description="Helical" evidence="6">
    <location>
        <begin position="60"/>
        <end position="83"/>
    </location>
</feature>
<proteinExistence type="predicted"/>
<feature type="transmembrane region" description="Helical" evidence="6">
    <location>
        <begin position="280"/>
        <end position="301"/>
    </location>
</feature>
<protein>
    <submittedName>
        <fullName evidence="7">Amino acid permease</fullName>
    </submittedName>
</protein>
<dbReference type="PANTHER" id="PTHR43243:SF4">
    <property type="entry name" value="CATIONIC AMINO ACID TRANSPORTER 4"/>
    <property type="match status" value="1"/>
</dbReference>
<evidence type="ECO:0000256" key="6">
    <source>
        <dbReference type="SAM" id="Phobius"/>
    </source>
</evidence>
<dbReference type="InterPro" id="IPR002293">
    <property type="entry name" value="AA/rel_permease1"/>
</dbReference>
<keyword evidence="8" id="KW-1185">Reference proteome</keyword>
<evidence type="ECO:0000313" key="7">
    <source>
        <dbReference type="EMBL" id="GAA1717980.1"/>
    </source>
</evidence>
<feature type="transmembrane region" description="Helical" evidence="6">
    <location>
        <begin position="240"/>
        <end position="259"/>
    </location>
</feature>
<comment type="caution">
    <text evidence="7">The sequence shown here is derived from an EMBL/GenBank/DDBJ whole genome shotgun (WGS) entry which is preliminary data.</text>
</comment>
<dbReference type="EMBL" id="BAAANY010000042">
    <property type="protein sequence ID" value="GAA1717980.1"/>
    <property type="molecule type" value="Genomic_DNA"/>
</dbReference>
<gene>
    <name evidence="7" type="ORF">GCM10009765_78050</name>
</gene>
<evidence type="ECO:0000256" key="3">
    <source>
        <dbReference type="ARBA" id="ARBA00022692"/>
    </source>
</evidence>
<feature type="transmembrane region" description="Helical" evidence="6">
    <location>
        <begin position="376"/>
        <end position="397"/>
    </location>
</feature>
<dbReference type="Pfam" id="PF13520">
    <property type="entry name" value="AA_permease_2"/>
    <property type="match status" value="1"/>
</dbReference>
<feature type="transmembrane region" description="Helical" evidence="6">
    <location>
        <begin position="153"/>
        <end position="171"/>
    </location>
</feature>
<comment type="subcellular location">
    <subcellularLocation>
        <location evidence="1">Membrane</location>
        <topology evidence="1">Multi-pass membrane protein</topology>
    </subcellularLocation>
</comment>
<evidence type="ECO:0000256" key="1">
    <source>
        <dbReference type="ARBA" id="ARBA00004141"/>
    </source>
</evidence>
<name>A0ABN2J4S0_9ACTN</name>
<keyword evidence="5 6" id="KW-0472">Membrane</keyword>
<reference evidence="7 8" key="1">
    <citation type="journal article" date="2019" name="Int. J. Syst. Evol. Microbiol.">
        <title>The Global Catalogue of Microorganisms (GCM) 10K type strain sequencing project: providing services to taxonomists for standard genome sequencing and annotation.</title>
        <authorList>
            <consortium name="The Broad Institute Genomics Platform"/>
            <consortium name="The Broad Institute Genome Sequencing Center for Infectious Disease"/>
            <person name="Wu L."/>
            <person name="Ma J."/>
        </authorList>
    </citation>
    <scope>NUCLEOTIDE SEQUENCE [LARGE SCALE GENOMIC DNA]</scope>
    <source>
        <strain evidence="7 8">JCM 14718</strain>
    </source>
</reference>
<dbReference type="Gene3D" id="1.20.1740.10">
    <property type="entry name" value="Amino acid/polyamine transporter I"/>
    <property type="match status" value="1"/>
</dbReference>
<accession>A0ABN2J4S0</accession>
<dbReference type="PANTHER" id="PTHR43243">
    <property type="entry name" value="INNER MEMBRANE TRANSPORTER YGJI-RELATED"/>
    <property type="match status" value="1"/>
</dbReference>
<feature type="transmembrane region" description="Helical" evidence="6">
    <location>
        <begin position="178"/>
        <end position="201"/>
    </location>
</feature>
<dbReference type="PIRSF" id="PIRSF006060">
    <property type="entry name" value="AA_transporter"/>
    <property type="match status" value="1"/>
</dbReference>
<evidence type="ECO:0000256" key="4">
    <source>
        <dbReference type="ARBA" id="ARBA00022989"/>
    </source>
</evidence>
<dbReference type="RefSeq" id="WP_344315041.1">
    <property type="nucleotide sequence ID" value="NZ_BAAANY010000042.1"/>
</dbReference>
<keyword evidence="4 6" id="KW-1133">Transmembrane helix</keyword>
<dbReference type="Proteomes" id="UP001500618">
    <property type="component" value="Unassembled WGS sequence"/>
</dbReference>
<evidence type="ECO:0000256" key="2">
    <source>
        <dbReference type="ARBA" id="ARBA00022448"/>
    </source>
</evidence>
<evidence type="ECO:0000313" key="8">
    <source>
        <dbReference type="Proteomes" id="UP001500618"/>
    </source>
</evidence>
<feature type="transmembrane region" description="Helical" evidence="6">
    <location>
        <begin position="435"/>
        <end position="454"/>
    </location>
</feature>
<sequence>MNLLRTKTIEQSIADTDEPDTKLRKSLSALDLTVFGVAVMIGAGIFILTGRAAATTSGPAIVISFVLAAIACGFAGLCYAEFASTVPVAGSAYTYSYATLGEFVAWIIGWDLALELALGAATVAKGWSSYLLNTLQGFGIPVPTWFAGSDAKVDFGAFILVAALTALLAVGTKLSSRVSLVITSIKVVVVLLVIVAGVFYINGANYVPFVPPAQAASAGGGGLLDSTLIQAVFGGIGTSYGLFGIFAGASLVFFAFIGFDVVATAAEETRNPQRDVPRGILGSLVICTILYCAVSMVITGMQKYSQINPKSAAPLADAFKAHGVQWTSQIISFGALCGLTTVVMVLLLGQSRVLFAMSRDNLLPRAFGKTNRKTNTPVYITVTTGAVVALLAAFVQIGALEEMVNIGTLFAFILVSAGVWVLRRKRPDLPRKFKVKAVPVVATLAIVFCVWLMLNLSVVTWLRFIIWMVIGLGFYFAYGAWKSRLAVEEKKARQQN</sequence>
<keyword evidence="3 6" id="KW-0812">Transmembrane</keyword>
<keyword evidence="2" id="KW-0813">Transport</keyword>